<dbReference type="Proteomes" id="UP000342300">
    <property type="component" value="Unassembled WGS sequence"/>
</dbReference>
<sequence length="95" mass="10862">MSVQFTEALDVLIPRHEPSNAEMEKLMPERSSDSGRVFKPISNGVNFPVYDGARRPFIIGTFNARISQRGQCHDLNLCHPKWLNRLLNRLLNNAD</sequence>
<evidence type="ECO:0000313" key="2">
    <source>
        <dbReference type="Proteomes" id="UP000342300"/>
    </source>
</evidence>
<dbReference type="EMBL" id="PDHS01000261">
    <property type="protein sequence ID" value="MQM31078.1"/>
    <property type="molecule type" value="Genomic_DNA"/>
</dbReference>
<gene>
    <name evidence="1" type="ORF">CRU78_11360</name>
</gene>
<organism evidence="1 2">
    <name type="scientific">Candidatus Accumulibacter phosphatis</name>
    <dbReference type="NCBI Taxonomy" id="327160"/>
    <lineage>
        <taxon>Bacteria</taxon>
        <taxon>Pseudomonadati</taxon>
        <taxon>Pseudomonadota</taxon>
        <taxon>Betaproteobacteria</taxon>
        <taxon>Candidatus Accumulibacter</taxon>
    </lineage>
</organism>
<proteinExistence type="predicted"/>
<name>A0A6A7RUH5_9PROT</name>
<reference evidence="1 2" key="1">
    <citation type="submission" date="2017-09" db="EMBL/GenBank/DDBJ databases">
        <title>Metagenomic Analysis Reveals Denitrifying Candidatus Accumulibacter and Flanking Population as a Source of N2O.</title>
        <authorList>
            <person name="Gao H."/>
            <person name="Mao Y."/>
            <person name="Zhao X."/>
            <person name="Liu W.-T."/>
            <person name="Zhang T."/>
            <person name="Wells G."/>
        </authorList>
    </citation>
    <scope>NUCLEOTIDE SEQUENCE [LARGE SCALE GENOMIC DNA]</scope>
    <source>
        <strain evidence="1">CANDO_2_IC</strain>
    </source>
</reference>
<comment type="caution">
    <text evidence="1">The sequence shown here is derived from an EMBL/GenBank/DDBJ whole genome shotgun (WGS) entry which is preliminary data.</text>
</comment>
<accession>A0A6A7RUH5</accession>
<protein>
    <submittedName>
        <fullName evidence="1">Uncharacterized protein</fullName>
    </submittedName>
</protein>
<evidence type="ECO:0000313" key="1">
    <source>
        <dbReference type="EMBL" id="MQM31078.1"/>
    </source>
</evidence>
<dbReference type="AlphaFoldDB" id="A0A6A7RUH5"/>